<comment type="caution">
    <text evidence="2">The sequence shown here is derived from an EMBL/GenBank/DDBJ whole genome shotgun (WGS) entry which is preliminary data.</text>
</comment>
<gene>
    <name evidence="2" type="ORF">PR048_031604</name>
</gene>
<feature type="compositionally biased region" description="Basic and acidic residues" evidence="1">
    <location>
        <begin position="1"/>
        <end position="15"/>
    </location>
</feature>
<evidence type="ECO:0000313" key="2">
    <source>
        <dbReference type="EMBL" id="KAJ8867799.1"/>
    </source>
</evidence>
<evidence type="ECO:0000256" key="1">
    <source>
        <dbReference type="SAM" id="MobiDB-lite"/>
    </source>
</evidence>
<feature type="region of interest" description="Disordered" evidence="1">
    <location>
        <begin position="1"/>
        <end position="56"/>
    </location>
</feature>
<feature type="region of interest" description="Disordered" evidence="1">
    <location>
        <begin position="238"/>
        <end position="258"/>
    </location>
</feature>
<dbReference type="Proteomes" id="UP001159363">
    <property type="component" value="Chromosome 14"/>
</dbReference>
<proteinExistence type="predicted"/>
<sequence>MKGRGKWDIPEKTRQPEVLSGTIPTRENPGANPPGNRARGGGRVPPRRTGNDSRRDRSLILACGNGAGQCRWPAGFLGDLPFAPPLHSSVAPYSPHSTLIGSQDIDVKSHPNLFATSFLGAAVFIVVKVLKGSPGFSHFGTAPGDAAGPRVFLEALQFPSALLFRHYSMSTLSDIAFECLEETTTQAQQPAMERSRVRAVRRVGGPARGLAWSAARRVGCPARVHAWSAAGRVGGLARGHAGDVTQSTRRVGASGRPRPVDIRLPPPWWGRRLLRPGVGEACAERGFILDSNRYPRQSFPGEAAAHARYTCVQPHTKVLWCRLANMWRGPRTCIYEGTASGEAERGLAQRAIQGGQDVRQGLLLPVPANFRTGSPLAQDVAAMPETWALASNRFREPAS</sequence>
<dbReference type="EMBL" id="JARBHB010000015">
    <property type="protein sequence ID" value="KAJ8867799.1"/>
    <property type="molecule type" value="Genomic_DNA"/>
</dbReference>
<organism evidence="2 3">
    <name type="scientific">Dryococelus australis</name>
    <dbReference type="NCBI Taxonomy" id="614101"/>
    <lineage>
        <taxon>Eukaryota</taxon>
        <taxon>Metazoa</taxon>
        <taxon>Ecdysozoa</taxon>
        <taxon>Arthropoda</taxon>
        <taxon>Hexapoda</taxon>
        <taxon>Insecta</taxon>
        <taxon>Pterygota</taxon>
        <taxon>Neoptera</taxon>
        <taxon>Polyneoptera</taxon>
        <taxon>Phasmatodea</taxon>
        <taxon>Verophasmatodea</taxon>
        <taxon>Anareolatae</taxon>
        <taxon>Phasmatidae</taxon>
        <taxon>Eurycanthinae</taxon>
        <taxon>Dryococelus</taxon>
    </lineage>
</organism>
<accession>A0ABQ9G5R7</accession>
<protein>
    <submittedName>
        <fullName evidence="2">Uncharacterized protein</fullName>
    </submittedName>
</protein>
<reference evidence="2 3" key="1">
    <citation type="submission" date="2023-02" db="EMBL/GenBank/DDBJ databases">
        <title>LHISI_Scaffold_Assembly.</title>
        <authorList>
            <person name="Stuart O.P."/>
            <person name="Cleave R."/>
            <person name="Magrath M.J.L."/>
            <person name="Mikheyev A.S."/>
        </authorList>
    </citation>
    <scope>NUCLEOTIDE SEQUENCE [LARGE SCALE GENOMIC DNA]</scope>
    <source>
        <strain evidence="2">Daus_M_001</strain>
        <tissue evidence="2">Leg muscle</tissue>
    </source>
</reference>
<keyword evidence="3" id="KW-1185">Reference proteome</keyword>
<feature type="compositionally biased region" description="Low complexity" evidence="1">
    <location>
        <begin position="28"/>
        <end position="37"/>
    </location>
</feature>
<name>A0ABQ9G5R7_9NEOP</name>
<evidence type="ECO:0000313" key="3">
    <source>
        <dbReference type="Proteomes" id="UP001159363"/>
    </source>
</evidence>